<comment type="similarity">
    <text evidence="1">Belongs to the metallo-beta-lactamase superfamily. Class-B beta-lactamase family.</text>
</comment>
<dbReference type="SMART" id="SM00849">
    <property type="entry name" value="Lactamase_B"/>
    <property type="match status" value="1"/>
</dbReference>
<organism evidence="4 5">
    <name type="scientific">Methylocaldum szegediense</name>
    <dbReference type="NCBI Taxonomy" id="73780"/>
    <lineage>
        <taxon>Bacteria</taxon>
        <taxon>Pseudomonadati</taxon>
        <taxon>Pseudomonadota</taxon>
        <taxon>Gammaproteobacteria</taxon>
        <taxon>Methylococcales</taxon>
        <taxon>Methylococcaceae</taxon>
        <taxon>Methylocaldum</taxon>
    </lineage>
</organism>
<dbReference type="InterPro" id="IPR050855">
    <property type="entry name" value="NDM-1-like"/>
</dbReference>
<feature type="domain" description="Metallo-beta-lactamase" evidence="3">
    <location>
        <begin position="53"/>
        <end position="236"/>
    </location>
</feature>
<dbReference type="NCBIfam" id="TIGR04559">
    <property type="entry name" value="SoxH_rel_PQQ_2"/>
    <property type="match status" value="1"/>
</dbReference>
<protein>
    <submittedName>
        <fullName evidence="4">Cyclase</fullName>
        <ecNumber evidence="4">4.-.-.-</ecNumber>
    </submittedName>
</protein>
<gene>
    <name evidence="4" type="ORF">MSZNOR_2633</name>
</gene>
<dbReference type="InterPro" id="IPR030829">
    <property type="entry name" value="SoxH-rel_PQQ_2"/>
</dbReference>
<evidence type="ECO:0000313" key="4">
    <source>
        <dbReference type="EMBL" id="CAI8857745.1"/>
    </source>
</evidence>
<dbReference type="PANTHER" id="PTHR42951">
    <property type="entry name" value="METALLO-BETA-LACTAMASE DOMAIN-CONTAINING"/>
    <property type="match status" value="1"/>
</dbReference>
<dbReference type="PANTHER" id="PTHR42951:SF4">
    <property type="entry name" value="ACYL-COENZYME A THIOESTERASE MBLAC2"/>
    <property type="match status" value="1"/>
</dbReference>
<dbReference type="SUPFAM" id="SSF56281">
    <property type="entry name" value="Metallo-hydrolase/oxidoreductase"/>
    <property type="match status" value="1"/>
</dbReference>
<dbReference type="EMBL" id="OX458333">
    <property type="protein sequence ID" value="CAI8857745.1"/>
    <property type="molecule type" value="Genomic_DNA"/>
</dbReference>
<accession>A0ABM9I3E0</accession>
<keyword evidence="2" id="KW-0732">Signal</keyword>
<dbReference type="CDD" id="cd16282">
    <property type="entry name" value="metallo-hydrolase-like_MBL-fold"/>
    <property type="match status" value="1"/>
</dbReference>
<dbReference type="Gene3D" id="3.60.15.10">
    <property type="entry name" value="Ribonuclease Z/Hydroxyacylglutathione hydrolase-like"/>
    <property type="match status" value="1"/>
</dbReference>
<reference evidence="4 5" key="1">
    <citation type="submission" date="2023-03" db="EMBL/GenBank/DDBJ databases">
        <authorList>
            <person name="Pearce D."/>
        </authorList>
    </citation>
    <scope>NUCLEOTIDE SEQUENCE [LARGE SCALE GENOMIC DNA]</scope>
    <source>
        <strain evidence="4">Msz</strain>
    </source>
</reference>
<feature type="signal peptide" evidence="2">
    <location>
        <begin position="1"/>
        <end position="19"/>
    </location>
</feature>
<keyword evidence="4" id="KW-0456">Lyase</keyword>
<evidence type="ECO:0000256" key="2">
    <source>
        <dbReference type="SAM" id="SignalP"/>
    </source>
</evidence>
<evidence type="ECO:0000313" key="5">
    <source>
        <dbReference type="Proteomes" id="UP001162030"/>
    </source>
</evidence>
<dbReference type="RefSeq" id="WP_026611458.1">
    <property type="nucleotide sequence ID" value="NZ_OX458333.1"/>
</dbReference>
<dbReference type="Proteomes" id="UP001162030">
    <property type="component" value="Chromosome"/>
</dbReference>
<dbReference type="GO" id="GO:0016829">
    <property type="term" value="F:lyase activity"/>
    <property type="evidence" value="ECO:0007669"/>
    <property type="project" value="UniProtKB-KW"/>
</dbReference>
<keyword evidence="5" id="KW-1185">Reference proteome</keyword>
<dbReference type="InterPro" id="IPR001279">
    <property type="entry name" value="Metallo-B-lactamas"/>
</dbReference>
<sequence length="309" mass="34350">MKVLAIALPLALITFNAEARDDDPKISLQQVAPGIYVHQGVHELPDRHNHGEIANIGFIAGQRCVAVIDTGGSPEQGRALKKAIESITTTPICYVINTHVHPDHIYGNIAFKQPGVSFVGHHKLAEAMAMRAPFYREKAERDLGFNLETEHFVPPDQLVRDTLVIDLGARTLVLKAHKTAHTDSDLSVYDATTKTLWLADLLFMGHLPVIDGSLNGWLETIDQLKTIDAKLAIPGHGPVSAEWPKALEPEERYLKTLQSEIRAFIKSGRTMEDAITNVGLSARDDWQLFDEFHKKNISTAFAELEWEDD</sequence>
<name>A0ABM9I3E0_9GAMM</name>
<dbReference type="Pfam" id="PF00753">
    <property type="entry name" value="Lactamase_B"/>
    <property type="match status" value="1"/>
</dbReference>
<evidence type="ECO:0000256" key="1">
    <source>
        <dbReference type="ARBA" id="ARBA00005250"/>
    </source>
</evidence>
<dbReference type="EC" id="4.-.-.-" evidence="4"/>
<feature type="chain" id="PRO_5046104467" evidence="2">
    <location>
        <begin position="20"/>
        <end position="309"/>
    </location>
</feature>
<dbReference type="InterPro" id="IPR036866">
    <property type="entry name" value="RibonucZ/Hydroxyglut_hydro"/>
</dbReference>
<evidence type="ECO:0000259" key="3">
    <source>
        <dbReference type="SMART" id="SM00849"/>
    </source>
</evidence>
<proteinExistence type="inferred from homology"/>